<protein>
    <submittedName>
        <fullName evidence="1">Retrovirus-related Pol polyprotein from transposon gypsy</fullName>
    </submittedName>
</protein>
<dbReference type="OrthoDB" id="415724at2759"/>
<evidence type="ECO:0000313" key="2">
    <source>
        <dbReference type="Proteomes" id="UP000257109"/>
    </source>
</evidence>
<reference evidence="1" key="1">
    <citation type="submission" date="2018-05" db="EMBL/GenBank/DDBJ databases">
        <title>Draft genome of Mucuna pruriens seed.</title>
        <authorList>
            <person name="Nnadi N.E."/>
            <person name="Vos R."/>
            <person name="Hasami M.H."/>
            <person name="Devisetty U.K."/>
            <person name="Aguiy J.C."/>
        </authorList>
    </citation>
    <scope>NUCLEOTIDE SEQUENCE [LARGE SCALE GENOMIC DNA]</scope>
    <source>
        <strain evidence="1">JCA_2017</strain>
    </source>
</reference>
<comment type="caution">
    <text evidence="1">The sequence shown here is derived from an EMBL/GenBank/DDBJ whole genome shotgun (WGS) entry which is preliminary data.</text>
</comment>
<dbReference type="Gene3D" id="3.30.70.270">
    <property type="match status" value="1"/>
</dbReference>
<dbReference type="PANTHER" id="PTHR37984:SF5">
    <property type="entry name" value="PROTEIN NYNRIN-LIKE"/>
    <property type="match status" value="1"/>
</dbReference>
<sequence>MHGSIMFSKIDLSSRYHQISVNKYVFCTHEVTFVNFVVGSHGVKVDEEKENSIKDWPTPKTIGEVRSFHGHARFYRRFVKDFGTLTTPSNEIVKKKVFVLNGRKAKREPSKYFSTLKLQFLLRKMYQGPR</sequence>
<dbReference type="Proteomes" id="UP000257109">
    <property type="component" value="Unassembled WGS sequence"/>
</dbReference>
<organism evidence="1 2">
    <name type="scientific">Mucuna pruriens</name>
    <name type="common">Velvet bean</name>
    <name type="synonym">Dolichos pruriens</name>
    <dbReference type="NCBI Taxonomy" id="157652"/>
    <lineage>
        <taxon>Eukaryota</taxon>
        <taxon>Viridiplantae</taxon>
        <taxon>Streptophyta</taxon>
        <taxon>Embryophyta</taxon>
        <taxon>Tracheophyta</taxon>
        <taxon>Spermatophyta</taxon>
        <taxon>Magnoliopsida</taxon>
        <taxon>eudicotyledons</taxon>
        <taxon>Gunneridae</taxon>
        <taxon>Pentapetalae</taxon>
        <taxon>rosids</taxon>
        <taxon>fabids</taxon>
        <taxon>Fabales</taxon>
        <taxon>Fabaceae</taxon>
        <taxon>Papilionoideae</taxon>
        <taxon>50 kb inversion clade</taxon>
        <taxon>NPAAA clade</taxon>
        <taxon>indigoferoid/millettioid clade</taxon>
        <taxon>Phaseoleae</taxon>
        <taxon>Mucuna</taxon>
    </lineage>
</organism>
<dbReference type="InterPro" id="IPR050951">
    <property type="entry name" value="Retrovirus_Pol_polyprotein"/>
</dbReference>
<accession>A0A371FGR0</accession>
<dbReference type="EMBL" id="QJKJ01009160">
    <property type="protein sequence ID" value="RDX77479.1"/>
    <property type="molecule type" value="Genomic_DNA"/>
</dbReference>
<evidence type="ECO:0000313" key="1">
    <source>
        <dbReference type="EMBL" id="RDX77479.1"/>
    </source>
</evidence>
<dbReference type="AlphaFoldDB" id="A0A371FGR0"/>
<dbReference type="PANTHER" id="PTHR37984">
    <property type="entry name" value="PROTEIN CBG26694"/>
    <property type="match status" value="1"/>
</dbReference>
<dbReference type="InterPro" id="IPR043128">
    <property type="entry name" value="Rev_trsase/Diguanyl_cyclase"/>
</dbReference>
<dbReference type="SUPFAM" id="SSF56672">
    <property type="entry name" value="DNA/RNA polymerases"/>
    <property type="match status" value="1"/>
</dbReference>
<feature type="non-terminal residue" evidence="1">
    <location>
        <position position="1"/>
    </location>
</feature>
<dbReference type="STRING" id="157652.A0A371FGR0"/>
<name>A0A371FGR0_MUCPR</name>
<keyword evidence="2" id="KW-1185">Reference proteome</keyword>
<proteinExistence type="predicted"/>
<dbReference type="InterPro" id="IPR043502">
    <property type="entry name" value="DNA/RNA_pol_sf"/>
</dbReference>
<gene>
    <name evidence="1" type="primary">pol</name>
    <name evidence="1" type="ORF">CR513_42395</name>
</gene>